<dbReference type="eggNOG" id="ENOG5033IRG">
    <property type="taxonomic scope" value="Bacteria"/>
</dbReference>
<dbReference type="OrthoDB" id="1081813at2"/>
<evidence type="ECO:0000313" key="2">
    <source>
        <dbReference type="EMBL" id="EFA43863.1"/>
    </source>
</evidence>
<feature type="signal peptide" evidence="1">
    <location>
        <begin position="1"/>
        <end position="19"/>
    </location>
</feature>
<protein>
    <submittedName>
        <fullName evidence="2">Uncharacterized protein</fullName>
    </submittedName>
</protein>
<comment type="caution">
    <text evidence="2">The sequence shown here is derived from an EMBL/GenBank/DDBJ whole genome shotgun (WGS) entry which is preliminary data.</text>
</comment>
<keyword evidence="3" id="KW-1185">Reference proteome</keyword>
<accession>D1PXN9</accession>
<gene>
    <name evidence="2" type="ORF">HMPREF0645_1724</name>
</gene>
<dbReference type="HOGENOM" id="CLU_112450_2_1_10"/>
<keyword evidence="1" id="KW-0732">Signal</keyword>
<feature type="chain" id="PRO_5003026759" evidence="1">
    <location>
        <begin position="20"/>
        <end position="140"/>
    </location>
</feature>
<dbReference type="Proteomes" id="UP000003160">
    <property type="component" value="Unassembled WGS sequence"/>
</dbReference>
<name>D1PXN9_9BACT</name>
<evidence type="ECO:0000256" key="1">
    <source>
        <dbReference type="SAM" id="SignalP"/>
    </source>
</evidence>
<dbReference type="EMBL" id="ACKS01000071">
    <property type="protein sequence ID" value="EFA43863.1"/>
    <property type="molecule type" value="Genomic_DNA"/>
</dbReference>
<organism evidence="2 3">
    <name type="scientific">Hallella bergensis DSM 17361</name>
    <dbReference type="NCBI Taxonomy" id="585502"/>
    <lineage>
        <taxon>Bacteria</taxon>
        <taxon>Pseudomonadati</taxon>
        <taxon>Bacteroidota</taxon>
        <taxon>Bacteroidia</taxon>
        <taxon>Bacteroidales</taxon>
        <taxon>Prevotellaceae</taxon>
        <taxon>Hallella</taxon>
    </lineage>
</organism>
<reference evidence="2 3" key="1">
    <citation type="submission" date="2009-10" db="EMBL/GenBank/DDBJ databases">
        <authorList>
            <person name="Qin X."/>
            <person name="Bachman B."/>
            <person name="Battles P."/>
            <person name="Bell A."/>
            <person name="Bess C."/>
            <person name="Bickham C."/>
            <person name="Chaboub L."/>
            <person name="Chen D."/>
            <person name="Coyle M."/>
            <person name="Deiros D.R."/>
            <person name="Dinh H."/>
            <person name="Forbes L."/>
            <person name="Fowler G."/>
            <person name="Francisco L."/>
            <person name="Fu Q."/>
            <person name="Gubbala S."/>
            <person name="Hale W."/>
            <person name="Han Y."/>
            <person name="Hemphill L."/>
            <person name="Highlander S.K."/>
            <person name="Hirani K."/>
            <person name="Hogues M."/>
            <person name="Jackson L."/>
            <person name="Jakkamsetti A."/>
            <person name="Javaid M."/>
            <person name="Jiang H."/>
            <person name="Korchina V."/>
            <person name="Kovar C."/>
            <person name="Lara F."/>
            <person name="Lee S."/>
            <person name="Mata R."/>
            <person name="Mathew T."/>
            <person name="Moen C."/>
            <person name="Morales K."/>
            <person name="Munidasa M."/>
            <person name="Nazareth L."/>
            <person name="Ngo R."/>
            <person name="Nguyen L."/>
            <person name="Okwuonu G."/>
            <person name="Ongeri F."/>
            <person name="Patil S."/>
            <person name="Petrosino J."/>
            <person name="Pham C."/>
            <person name="Pham P."/>
            <person name="Pu L.-L."/>
            <person name="Puazo M."/>
            <person name="Raj R."/>
            <person name="Reid J."/>
            <person name="Rouhana J."/>
            <person name="Saada N."/>
            <person name="Shang Y."/>
            <person name="Simmons D."/>
            <person name="Thornton R."/>
            <person name="Warren J."/>
            <person name="Weissenberger G."/>
            <person name="Zhang J."/>
            <person name="Zhang L."/>
            <person name="Zhou C."/>
            <person name="Zhu D."/>
            <person name="Muzny D."/>
            <person name="Worley K."/>
            <person name="Gibbs R."/>
        </authorList>
    </citation>
    <scope>NUCLEOTIDE SEQUENCE [LARGE SCALE GENOMIC DNA]</scope>
    <source>
        <strain evidence="2 3">DSM 17361</strain>
    </source>
</reference>
<evidence type="ECO:0000313" key="3">
    <source>
        <dbReference type="Proteomes" id="UP000003160"/>
    </source>
</evidence>
<proteinExistence type="predicted"/>
<dbReference type="AlphaFoldDB" id="D1PXN9"/>
<sequence length="140" mass="16874">MKRFLFILAIAFAAVQLNAHERHKFNPEKYEAELQQFIVTEAALTPYEASVFFPVYKEMQDKQRLLFNKMRSFRHVDVRDDKACLEAIQGRDETELKIKKLQQQYHTKFCRILPPSKVFRIIRAEEKFHRQAFRRAAKRR</sequence>